<dbReference type="OrthoDB" id="10003116at2759"/>
<keyword evidence="3" id="KW-1133">Transmembrane helix</keyword>
<dbReference type="GO" id="GO:0031398">
    <property type="term" value="P:positive regulation of protein ubiquitination"/>
    <property type="evidence" value="ECO:0007669"/>
    <property type="project" value="TreeGrafter"/>
</dbReference>
<dbReference type="GO" id="GO:0005783">
    <property type="term" value="C:endoplasmic reticulum"/>
    <property type="evidence" value="ECO:0007669"/>
    <property type="project" value="TreeGrafter"/>
</dbReference>
<dbReference type="InterPro" id="IPR019325">
    <property type="entry name" value="NEDD4/Bsd2"/>
</dbReference>
<evidence type="ECO:0000256" key="1">
    <source>
        <dbReference type="ARBA" id="ARBA00004141"/>
    </source>
</evidence>
<evidence type="ECO:0000256" key="3">
    <source>
        <dbReference type="ARBA" id="ARBA00022989"/>
    </source>
</evidence>
<dbReference type="GO" id="GO:0005794">
    <property type="term" value="C:Golgi apparatus"/>
    <property type="evidence" value="ECO:0007669"/>
    <property type="project" value="TreeGrafter"/>
</dbReference>
<evidence type="ECO:0000256" key="4">
    <source>
        <dbReference type="ARBA" id="ARBA00023136"/>
    </source>
</evidence>
<evidence type="ECO:0000313" key="6">
    <source>
        <dbReference type="EMBL" id="TNN21578.1"/>
    </source>
</evidence>
<feature type="compositionally biased region" description="Low complexity" evidence="5">
    <location>
        <begin position="55"/>
        <end position="76"/>
    </location>
</feature>
<keyword evidence="7" id="KW-1185">Reference proteome</keyword>
<dbReference type="AlphaFoldDB" id="A0A4Z2DYR5"/>
<evidence type="ECO:0000313" key="7">
    <source>
        <dbReference type="Proteomes" id="UP000314294"/>
    </source>
</evidence>
<dbReference type="EMBL" id="SRLO01027174">
    <property type="protein sequence ID" value="TNN21578.1"/>
    <property type="molecule type" value="Genomic_DNA"/>
</dbReference>
<dbReference type="GO" id="GO:0030001">
    <property type="term" value="P:metal ion transport"/>
    <property type="evidence" value="ECO:0007669"/>
    <property type="project" value="InterPro"/>
</dbReference>
<reference evidence="6 7" key="1">
    <citation type="submission" date="2019-03" db="EMBL/GenBank/DDBJ databases">
        <title>First draft genome of Liparis tanakae, snailfish: a comprehensive survey of snailfish specific genes.</title>
        <authorList>
            <person name="Kim W."/>
            <person name="Song I."/>
            <person name="Jeong J.-H."/>
            <person name="Kim D."/>
            <person name="Kim S."/>
            <person name="Ryu S."/>
            <person name="Song J.Y."/>
            <person name="Lee S.K."/>
        </authorList>
    </citation>
    <scope>NUCLEOTIDE SEQUENCE [LARGE SCALE GENOMIC DNA]</scope>
    <source>
        <tissue evidence="6">Muscle</tissue>
    </source>
</reference>
<name>A0A4Z2DYR5_9TELE</name>
<dbReference type="GO" id="GO:0050699">
    <property type="term" value="F:WW domain binding"/>
    <property type="evidence" value="ECO:0007669"/>
    <property type="project" value="TreeGrafter"/>
</dbReference>
<comment type="caution">
    <text evidence="6">The sequence shown here is derived from an EMBL/GenBank/DDBJ whole genome shotgun (WGS) entry which is preliminary data.</text>
</comment>
<sequence>MSLRRPRLTLSSTSLTTPSALPLLQLHNEEDSSEASGSGQQPCTSAQAAGASGQEPSRAEPSPAPAAVAGEASASDAPPPPYASIDLGAAAAPETSYRCDFPVPPPYSVATSLPTYDEAEKAKAASLATSAPEAMPRASGFRLELFVEVPVSVCVQDDEFPPREDFSDADQLRVGNDGIFMLAFFSKSP</sequence>
<evidence type="ECO:0000256" key="5">
    <source>
        <dbReference type="SAM" id="MobiDB-lite"/>
    </source>
</evidence>
<dbReference type="PANTHER" id="PTHR13396:SF4">
    <property type="entry name" value="NEDD4 FAMILY-INTERACTING PROTEIN 2"/>
    <property type="match status" value="1"/>
</dbReference>
<gene>
    <name evidence="6" type="primary">NDFIP2_0</name>
    <name evidence="6" type="ORF">EYF80_068311</name>
</gene>
<protein>
    <submittedName>
        <fullName evidence="6">NEDD4 family-interacting protein 2</fullName>
    </submittedName>
</protein>
<dbReference type="GO" id="GO:0016020">
    <property type="term" value="C:membrane"/>
    <property type="evidence" value="ECO:0007669"/>
    <property type="project" value="UniProtKB-SubCell"/>
</dbReference>
<comment type="subcellular location">
    <subcellularLocation>
        <location evidence="1">Membrane</location>
        <topology evidence="1">Multi-pass membrane protein</topology>
    </subcellularLocation>
</comment>
<evidence type="ECO:0000256" key="2">
    <source>
        <dbReference type="ARBA" id="ARBA00022692"/>
    </source>
</evidence>
<dbReference type="GO" id="GO:0006511">
    <property type="term" value="P:ubiquitin-dependent protein catabolic process"/>
    <property type="evidence" value="ECO:0007669"/>
    <property type="project" value="TreeGrafter"/>
</dbReference>
<feature type="compositionally biased region" description="Low complexity" evidence="5">
    <location>
        <begin position="8"/>
        <end position="24"/>
    </location>
</feature>
<feature type="region of interest" description="Disordered" evidence="5">
    <location>
        <begin position="1"/>
        <end position="87"/>
    </location>
</feature>
<dbReference type="PANTHER" id="PTHR13396">
    <property type="entry name" value="NEDD4 FAMILY INTERACTING PROTEIN 1/2"/>
    <property type="match status" value="1"/>
</dbReference>
<dbReference type="GO" id="GO:0007034">
    <property type="term" value="P:vacuolar transport"/>
    <property type="evidence" value="ECO:0007669"/>
    <property type="project" value="InterPro"/>
</dbReference>
<feature type="compositionally biased region" description="Polar residues" evidence="5">
    <location>
        <begin position="34"/>
        <end position="47"/>
    </location>
</feature>
<dbReference type="Proteomes" id="UP000314294">
    <property type="component" value="Unassembled WGS sequence"/>
</dbReference>
<keyword evidence="4" id="KW-0472">Membrane</keyword>
<accession>A0A4Z2DYR5</accession>
<organism evidence="6 7">
    <name type="scientific">Liparis tanakae</name>
    <name type="common">Tanaka's snailfish</name>
    <dbReference type="NCBI Taxonomy" id="230148"/>
    <lineage>
        <taxon>Eukaryota</taxon>
        <taxon>Metazoa</taxon>
        <taxon>Chordata</taxon>
        <taxon>Craniata</taxon>
        <taxon>Vertebrata</taxon>
        <taxon>Euteleostomi</taxon>
        <taxon>Actinopterygii</taxon>
        <taxon>Neopterygii</taxon>
        <taxon>Teleostei</taxon>
        <taxon>Neoteleostei</taxon>
        <taxon>Acanthomorphata</taxon>
        <taxon>Eupercaria</taxon>
        <taxon>Perciformes</taxon>
        <taxon>Cottioidei</taxon>
        <taxon>Cottales</taxon>
        <taxon>Liparidae</taxon>
        <taxon>Liparis</taxon>
    </lineage>
</organism>
<proteinExistence type="predicted"/>
<keyword evidence="2" id="KW-0812">Transmembrane</keyword>
<dbReference type="GO" id="GO:0048471">
    <property type="term" value="C:perinuclear region of cytoplasm"/>
    <property type="evidence" value="ECO:0007669"/>
    <property type="project" value="TreeGrafter"/>
</dbReference>